<name>A7YXU9_KARVE</name>
<keyword evidence="4 9" id="KW-0812">Transmembrane</keyword>
<feature type="transmembrane region" description="Helical" evidence="9">
    <location>
        <begin position="16"/>
        <end position="36"/>
    </location>
</feature>
<dbReference type="GO" id="GO:0046961">
    <property type="term" value="F:proton-transporting ATPase activity, rotational mechanism"/>
    <property type="evidence" value="ECO:0007669"/>
    <property type="project" value="InterPro"/>
</dbReference>
<dbReference type="Pfam" id="PF05493">
    <property type="entry name" value="ATP_synt_H"/>
    <property type="match status" value="1"/>
</dbReference>
<keyword evidence="7" id="KW-0406">Ion transport</keyword>
<dbReference type="AlphaFoldDB" id="A7YXU9"/>
<comment type="subcellular location">
    <subcellularLocation>
        <location evidence="1">Membrane</location>
        <topology evidence="1">Multi-pass membrane protein</topology>
    </subcellularLocation>
</comment>
<organism evidence="10">
    <name type="scientific">Karlodinium veneficum</name>
    <name type="common">Dinoflagellate</name>
    <name type="synonym">Karlodinium micrum</name>
    <dbReference type="NCBI Taxonomy" id="407301"/>
    <lineage>
        <taxon>Eukaryota</taxon>
        <taxon>Sar</taxon>
        <taxon>Alveolata</taxon>
        <taxon>Dinophyceae</taxon>
        <taxon>Gymnodiniales</taxon>
        <taxon>Kareniaceae</taxon>
        <taxon>Karlodinium</taxon>
    </lineage>
</organism>
<evidence type="ECO:0000256" key="7">
    <source>
        <dbReference type="ARBA" id="ARBA00023065"/>
    </source>
</evidence>
<dbReference type="EMBL" id="EF134114">
    <property type="protein sequence ID" value="ABV22228.1"/>
    <property type="molecule type" value="mRNA"/>
</dbReference>
<dbReference type="GO" id="GO:0033179">
    <property type="term" value="C:proton-transporting V-type ATPase, V0 domain"/>
    <property type="evidence" value="ECO:0007669"/>
    <property type="project" value="InterPro"/>
</dbReference>
<reference evidence="10" key="1">
    <citation type="journal article" date="2007" name="Proc. Natl. Acad. Sci. U.S.A.">
        <title>Spliced leader RNA trans-splicing in dinoflagellates.</title>
        <authorList>
            <person name="Zhang H."/>
            <person name="Hou Y."/>
            <person name="Miranda L."/>
            <person name="Campbell D.A."/>
            <person name="Sturm N.R."/>
            <person name="Gaasterland T."/>
            <person name="Lin S."/>
        </authorList>
    </citation>
    <scope>NUCLEOTIDE SEQUENCE</scope>
    <source>
        <strain evidence="10">CCMP1975</strain>
    </source>
</reference>
<dbReference type="InterPro" id="IPR008389">
    <property type="entry name" value="ATPase_V0-cplx_e1/e2_su"/>
</dbReference>
<evidence type="ECO:0000313" key="10">
    <source>
        <dbReference type="EMBL" id="ABV22228.1"/>
    </source>
</evidence>
<evidence type="ECO:0000256" key="8">
    <source>
        <dbReference type="ARBA" id="ARBA00023136"/>
    </source>
</evidence>
<evidence type="ECO:0000256" key="9">
    <source>
        <dbReference type="SAM" id="Phobius"/>
    </source>
</evidence>
<proteinExistence type="evidence at transcript level"/>
<keyword evidence="8 9" id="KW-0472">Membrane</keyword>
<keyword evidence="5" id="KW-0375">Hydrogen ion transport</keyword>
<feature type="transmembrane region" description="Helical" evidence="9">
    <location>
        <begin position="48"/>
        <end position="70"/>
    </location>
</feature>
<evidence type="ECO:0000256" key="2">
    <source>
        <dbReference type="ARBA" id="ARBA00008328"/>
    </source>
</evidence>
<protein>
    <submittedName>
        <fullName evidence="10">Hydrogen-transporting ATP synthase</fullName>
    </submittedName>
</protein>
<sequence length="85" mass="9335">MPYQGLLAPGLVTGTYVYASTGVVASIIMMIFFAKGTPNISKCDSCKLGLVVIWTAIFCMWLLWACVYMHQMVPLIAPVHSHKAK</sequence>
<evidence type="ECO:0000256" key="3">
    <source>
        <dbReference type="ARBA" id="ARBA00022448"/>
    </source>
</evidence>
<evidence type="ECO:0000256" key="5">
    <source>
        <dbReference type="ARBA" id="ARBA00022781"/>
    </source>
</evidence>
<accession>A7YXU9</accession>
<keyword evidence="3" id="KW-0813">Transport</keyword>
<keyword evidence="6 9" id="KW-1133">Transmembrane helix</keyword>
<comment type="similarity">
    <text evidence="2">Belongs to the V-ATPase e1/e2 subunit family.</text>
</comment>
<evidence type="ECO:0000256" key="1">
    <source>
        <dbReference type="ARBA" id="ARBA00004141"/>
    </source>
</evidence>
<evidence type="ECO:0000256" key="6">
    <source>
        <dbReference type="ARBA" id="ARBA00022989"/>
    </source>
</evidence>
<evidence type="ECO:0000256" key="4">
    <source>
        <dbReference type="ARBA" id="ARBA00022692"/>
    </source>
</evidence>